<dbReference type="InterPro" id="IPR011011">
    <property type="entry name" value="Znf_FYVE_PHD"/>
</dbReference>
<dbReference type="GO" id="GO:0008270">
    <property type="term" value="F:zinc ion binding"/>
    <property type="evidence" value="ECO:0007669"/>
    <property type="project" value="UniProtKB-KW"/>
</dbReference>
<accession>A0A0H2RMY6</accession>
<dbReference type="AlphaFoldDB" id="A0A0H2RMY6"/>
<reference evidence="8 9" key="1">
    <citation type="submission" date="2015-04" db="EMBL/GenBank/DDBJ databases">
        <title>Complete genome sequence of Schizopora paradoxa KUC8140, a cosmopolitan wood degrader in East Asia.</title>
        <authorList>
            <consortium name="DOE Joint Genome Institute"/>
            <person name="Min B."/>
            <person name="Park H."/>
            <person name="Jang Y."/>
            <person name="Kim J.-J."/>
            <person name="Kim K.H."/>
            <person name="Pangilinan J."/>
            <person name="Lipzen A."/>
            <person name="Riley R."/>
            <person name="Grigoriev I.V."/>
            <person name="Spatafora J.W."/>
            <person name="Choi I.-G."/>
        </authorList>
    </citation>
    <scope>NUCLEOTIDE SEQUENCE [LARGE SCALE GENOMIC DNA]</scope>
    <source>
        <strain evidence="8 9">KUC8140</strain>
    </source>
</reference>
<dbReference type="InParanoid" id="A0A0H2RMY6"/>
<dbReference type="SMART" id="SM00064">
    <property type="entry name" value="FYVE"/>
    <property type="match status" value="1"/>
</dbReference>
<feature type="compositionally biased region" description="Pro residues" evidence="5">
    <location>
        <begin position="327"/>
        <end position="341"/>
    </location>
</feature>
<feature type="compositionally biased region" description="Basic and acidic residues" evidence="5">
    <location>
        <begin position="303"/>
        <end position="312"/>
    </location>
</feature>
<evidence type="ECO:0000313" key="9">
    <source>
        <dbReference type="Proteomes" id="UP000053477"/>
    </source>
</evidence>
<gene>
    <name evidence="8" type="ORF">SCHPADRAFT_852640</name>
</gene>
<feature type="compositionally biased region" description="Low complexity" evidence="5">
    <location>
        <begin position="290"/>
        <end position="302"/>
    </location>
</feature>
<keyword evidence="2 4" id="KW-0863">Zinc-finger</keyword>
<feature type="domain" description="FYVE-type" evidence="7">
    <location>
        <begin position="23"/>
        <end position="87"/>
    </location>
</feature>
<feature type="region of interest" description="Disordered" evidence="5">
    <location>
        <begin position="151"/>
        <end position="348"/>
    </location>
</feature>
<keyword evidence="9" id="KW-1185">Reference proteome</keyword>
<keyword evidence="1" id="KW-0479">Metal-binding</keyword>
<feature type="compositionally biased region" description="Basic and acidic residues" evidence="5">
    <location>
        <begin position="443"/>
        <end position="469"/>
    </location>
</feature>
<dbReference type="SUPFAM" id="SSF57850">
    <property type="entry name" value="RING/U-box"/>
    <property type="match status" value="1"/>
</dbReference>
<dbReference type="OrthoDB" id="3045089at2759"/>
<evidence type="ECO:0000256" key="2">
    <source>
        <dbReference type="ARBA" id="ARBA00022771"/>
    </source>
</evidence>
<dbReference type="STRING" id="27342.A0A0H2RMY6"/>
<evidence type="ECO:0000313" key="8">
    <source>
        <dbReference type="EMBL" id="KLO13325.1"/>
    </source>
</evidence>
<evidence type="ECO:0000256" key="4">
    <source>
        <dbReference type="PROSITE-ProRule" id="PRU00175"/>
    </source>
</evidence>
<dbReference type="InterPro" id="IPR051728">
    <property type="entry name" value="RING-FYVE_E3_ubiquitin-ligase"/>
</dbReference>
<dbReference type="EMBL" id="KQ085961">
    <property type="protein sequence ID" value="KLO13325.1"/>
    <property type="molecule type" value="Genomic_DNA"/>
</dbReference>
<dbReference type="CDD" id="cd00065">
    <property type="entry name" value="FYVE_like_SF"/>
    <property type="match status" value="1"/>
</dbReference>
<evidence type="ECO:0000259" key="7">
    <source>
        <dbReference type="PROSITE" id="PS50178"/>
    </source>
</evidence>
<dbReference type="PROSITE" id="PS50089">
    <property type="entry name" value="ZF_RING_2"/>
    <property type="match status" value="1"/>
</dbReference>
<evidence type="ECO:0000256" key="1">
    <source>
        <dbReference type="ARBA" id="ARBA00022723"/>
    </source>
</evidence>
<dbReference type="Proteomes" id="UP000053477">
    <property type="component" value="Unassembled WGS sequence"/>
</dbReference>
<evidence type="ECO:0000256" key="5">
    <source>
        <dbReference type="SAM" id="MobiDB-lite"/>
    </source>
</evidence>
<dbReference type="PROSITE" id="PS50178">
    <property type="entry name" value="ZF_FYVE"/>
    <property type="match status" value="1"/>
</dbReference>
<dbReference type="PANTHER" id="PTHR14879">
    <property type="entry name" value="CASPASE REGULATOR, RING FINGER DOMAIN-CONTAINING"/>
    <property type="match status" value="1"/>
</dbReference>
<evidence type="ECO:0008006" key="10">
    <source>
        <dbReference type="Google" id="ProtNLM"/>
    </source>
</evidence>
<feature type="domain" description="RING-type" evidence="6">
    <location>
        <begin position="524"/>
        <end position="563"/>
    </location>
</feature>
<protein>
    <recommendedName>
        <fullName evidence="10">RING-type domain-containing protein</fullName>
    </recommendedName>
</protein>
<dbReference type="SMART" id="SM00184">
    <property type="entry name" value="RING"/>
    <property type="match status" value="2"/>
</dbReference>
<dbReference type="InterPro" id="IPR017455">
    <property type="entry name" value="Znf_FYVE-rel"/>
</dbReference>
<dbReference type="InterPro" id="IPR000306">
    <property type="entry name" value="Znf_FYVE"/>
</dbReference>
<evidence type="ECO:0000256" key="3">
    <source>
        <dbReference type="ARBA" id="ARBA00022833"/>
    </source>
</evidence>
<dbReference type="InterPro" id="IPR013083">
    <property type="entry name" value="Znf_RING/FYVE/PHD"/>
</dbReference>
<keyword evidence="3" id="KW-0862">Zinc</keyword>
<dbReference type="PANTHER" id="PTHR14879:SF5">
    <property type="entry name" value="RING-TYPE DOMAIN-CONTAINING PROTEIN"/>
    <property type="match status" value="1"/>
</dbReference>
<feature type="compositionally biased region" description="Low complexity" evidence="5">
    <location>
        <begin position="497"/>
        <end position="520"/>
    </location>
</feature>
<organism evidence="8 9">
    <name type="scientific">Schizopora paradoxa</name>
    <dbReference type="NCBI Taxonomy" id="27342"/>
    <lineage>
        <taxon>Eukaryota</taxon>
        <taxon>Fungi</taxon>
        <taxon>Dikarya</taxon>
        <taxon>Basidiomycota</taxon>
        <taxon>Agaricomycotina</taxon>
        <taxon>Agaricomycetes</taxon>
        <taxon>Hymenochaetales</taxon>
        <taxon>Schizoporaceae</taxon>
        <taxon>Schizopora</taxon>
    </lineage>
</organism>
<name>A0A0H2RMY6_9AGAM</name>
<dbReference type="Gene3D" id="3.30.40.10">
    <property type="entry name" value="Zinc/RING finger domain, C3HC4 (zinc finger)"/>
    <property type="match status" value="2"/>
</dbReference>
<feature type="compositionally biased region" description="Pro residues" evidence="5">
    <location>
        <begin position="272"/>
        <end position="282"/>
    </location>
</feature>
<dbReference type="Pfam" id="PF01363">
    <property type="entry name" value="FYVE"/>
    <property type="match status" value="1"/>
</dbReference>
<feature type="region of interest" description="Disordered" evidence="5">
    <location>
        <begin position="443"/>
        <end position="520"/>
    </location>
</feature>
<proteinExistence type="predicted"/>
<dbReference type="SUPFAM" id="SSF57903">
    <property type="entry name" value="FYVE/PHD zinc finger"/>
    <property type="match status" value="1"/>
</dbReference>
<dbReference type="Pfam" id="PF13920">
    <property type="entry name" value="zf-C3HC4_3"/>
    <property type="match status" value="1"/>
</dbReference>
<sequence>MADSTSRGMPLLSGPPPVFETASRSDLSCRRCNKEFNVVFVRDRRCNHCGYLYCHSCSDFQALMPRQGVETGYDPMSVCAFCIQYLTITAGGKGYLRTQALARLRNYIQAYNIKIGRDILEKDDIIDAIVAARNNNGCLPRANEDFYRKHAVPNGQSSRPRGLFSRSEPRPPPRQNVNPNAPLNHNSNFARPDLDSSPSQQQQYPPPPNPPPRDRQRPSRPPPSDPAYHEQQRTPRPPPPPPTSTSDRRQQERFSQSYTPPPPPPPRRDQYAPPPYPPPPSAPRMNARYTSNTSTSTTTSFSDPRREPHVESPRVSAHSNTNTQHAPPRPPPPRMPSPPRPSATSTTPTLDELVAMTEDAISRLSVGKLKAILMDNHVNAGMILEKSELIAKVKLLIETERQERERAEAFRLQEELEEQWRREERDLERQRQREEEERRARERLEREQAQWREEHRTTVEEANDEDHNRSTSLRDSGDYLLRPSTPPAKSDDAKVDSGTSSSESQPKPSRSAAPPPSGERSGICVICTDEEANIVIVDCGHLAMCRNCSDLVMKSTRECPLCRTRIVTEKRLLRVFKS</sequence>
<dbReference type="InterPro" id="IPR001841">
    <property type="entry name" value="Znf_RING"/>
</dbReference>
<evidence type="ECO:0000259" key="6">
    <source>
        <dbReference type="PROSITE" id="PS50089"/>
    </source>
</evidence>